<keyword evidence="2" id="KW-1185">Reference proteome</keyword>
<evidence type="ECO:0000313" key="2">
    <source>
        <dbReference type="Proteomes" id="UP000828251"/>
    </source>
</evidence>
<reference evidence="1 2" key="1">
    <citation type="journal article" date="2021" name="Plant Biotechnol. J.">
        <title>Multi-omics assisted identification of the key and species-specific regulatory components of drought-tolerant mechanisms in Gossypium stocksii.</title>
        <authorList>
            <person name="Yu D."/>
            <person name="Ke L."/>
            <person name="Zhang D."/>
            <person name="Wu Y."/>
            <person name="Sun Y."/>
            <person name="Mei J."/>
            <person name="Sun J."/>
            <person name="Sun Y."/>
        </authorList>
    </citation>
    <scope>NUCLEOTIDE SEQUENCE [LARGE SCALE GENOMIC DNA]</scope>
    <source>
        <strain evidence="2">cv. E1</strain>
        <tissue evidence="1">Leaf</tissue>
    </source>
</reference>
<evidence type="ECO:0000313" key="1">
    <source>
        <dbReference type="EMBL" id="KAH1114543.1"/>
    </source>
</evidence>
<dbReference type="EMBL" id="JAIQCV010000003">
    <property type="protein sequence ID" value="KAH1114543.1"/>
    <property type="molecule type" value="Genomic_DNA"/>
</dbReference>
<dbReference type="OrthoDB" id="1002677at2759"/>
<comment type="caution">
    <text evidence="1">The sequence shown here is derived from an EMBL/GenBank/DDBJ whole genome shotgun (WGS) entry which is preliminary data.</text>
</comment>
<name>A0A9D3W9F4_9ROSI</name>
<organism evidence="1 2">
    <name type="scientific">Gossypium stocksii</name>
    <dbReference type="NCBI Taxonomy" id="47602"/>
    <lineage>
        <taxon>Eukaryota</taxon>
        <taxon>Viridiplantae</taxon>
        <taxon>Streptophyta</taxon>
        <taxon>Embryophyta</taxon>
        <taxon>Tracheophyta</taxon>
        <taxon>Spermatophyta</taxon>
        <taxon>Magnoliopsida</taxon>
        <taxon>eudicotyledons</taxon>
        <taxon>Gunneridae</taxon>
        <taxon>Pentapetalae</taxon>
        <taxon>rosids</taxon>
        <taxon>malvids</taxon>
        <taxon>Malvales</taxon>
        <taxon>Malvaceae</taxon>
        <taxon>Malvoideae</taxon>
        <taxon>Gossypium</taxon>
    </lineage>
</organism>
<proteinExistence type="predicted"/>
<dbReference type="AlphaFoldDB" id="A0A9D3W9F4"/>
<protein>
    <submittedName>
        <fullName evidence="1">Uncharacterized protein</fullName>
    </submittedName>
</protein>
<accession>A0A9D3W9F4</accession>
<gene>
    <name evidence="1" type="ORF">J1N35_007921</name>
</gene>
<sequence>MEIRMMASTRLWRNRGPFAMRLGMLLFPQSTVSHLLRLKLDHSPLYVSLRSKLQPPRGCPFRFLAGWVEHPTFSDFVK</sequence>
<dbReference type="Proteomes" id="UP000828251">
    <property type="component" value="Unassembled WGS sequence"/>
</dbReference>